<proteinExistence type="predicted"/>
<evidence type="ECO:0000313" key="1">
    <source>
        <dbReference type="EMBL" id="VFK80300.1"/>
    </source>
</evidence>
<name>A0A451BPU8_9GAMM</name>
<reference evidence="1" key="1">
    <citation type="submission" date="2019-02" db="EMBL/GenBank/DDBJ databases">
        <authorList>
            <person name="Gruber-Vodicka R. H."/>
            <person name="Seah K. B. B."/>
        </authorList>
    </citation>
    <scope>NUCLEOTIDE SEQUENCE</scope>
    <source>
        <strain evidence="1">BECK_S127</strain>
    </source>
</reference>
<protein>
    <submittedName>
        <fullName evidence="1">Uncharacterized protein</fullName>
    </submittedName>
</protein>
<dbReference type="EMBL" id="CAADHB010000100">
    <property type="protein sequence ID" value="VFK80300.1"/>
    <property type="molecule type" value="Genomic_DNA"/>
</dbReference>
<organism evidence="1">
    <name type="scientific">Candidatus Kentrum sp. SD</name>
    <dbReference type="NCBI Taxonomy" id="2126332"/>
    <lineage>
        <taxon>Bacteria</taxon>
        <taxon>Pseudomonadati</taxon>
        <taxon>Pseudomonadota</taxon>
        <taxon>Gammaproteobacteria</taxon>
        <taxon>Candidatus Kentrum</taxon>
    </lineage>
</organism>
<gene>
    <name evidence="1" type="ORF">BECKSD772D_GA0070982_110010</name>
</gene>
<sequence length="95" mass="11166">MFRVRAFRVARVGYQGRNNLHAHRSRRYFGTGGRRFHRFLPVPVSHSPVTRTSFISTIVDNRCRNGDASLRIPPEKRASHGWDRFCRRCTRRLIG</sequence>
<accession>A0A451BPU8</accession>
<dbReference type="AlphaFoldDB" id="A0A451BPU8"/>